<comment type="caution">
    <text evidence="9">The sequence shown here is derived from an EMBL/GenBank/DDBJ whole genome shotgun (WGS) entry which is preliminary data.</text>
</comment>
<dbReference type="Gene3D" id="1.10.10.10">
    <property type="entry name" value="Winged helix-like DNA-binding domain superfamily/Winged helix DNA-binding domain"/>
    <property type="match status" value="1"/>
</dbReference>
<evidence type="ECO:0000256" key="5">
    <source>
        <dbReference type="ARBA" id="ARBA00023163"/>
    </source>
</evidence>
<dbReference type="Gene3D" id="3.40.930.10">
    <property type="entry name" value="Mannitol-specific EII, Chain A"/>
    <property type="match status" value="1"/>
</dbReference>
<feature type="domain" description="PRD" evidence="8">
    <location>
        <begin position="299"/>
        <end position="405"/>
    </location>
</feature>
<dbReference type="AlphaFoldDB" id="A0A0K9GQL3"/>
<dbReference type="CDD" id="cd05568">
    <property type="entry name" value="PTS_IIB_bgl_like"/>
    <property type="match status" value="1"/>
</dbReference>
<keyword evidence="3" id="KW-0805">Transcription regulation</keyword>
<evidence type="ECO:0000259" key="7">
    <source>
        <dbReference type="PROSITE" id="PS51099"/>
    </source>
</evidence>
<dbReference type="InterPro" id="IPR036095">
    <property type="entry name" value="PTS_EIIB-like_sf"/>
</dbReference>
<keyword evidence="10" id="KW-1185">Reference proteome</keyword>
<dbReference type="STRING" id="1679170.AC625_04970"/>
<dbReference type="GO" id="GO:0006355">
    <property type="term" value="P:regulation of DNA-templated transcription"/>
    <property type="evidence" value="ECO:0007669"/>
    <property type="project" value="InterPro"/>
</dbReference>
<dbReference type="Proteomes" id="UP000037146">
    <property type="component" value="Unassembled WGS sequence"/>
</dbReference>
<keyword evidence="9" id="KW-0813">Transport</keyword>
<dbReference type="InterPro" id="IPR036634">
    <property type="entry name" value="PRD_sf"/>
</dbReference>
<dbReference type="Pfam" id="PF00359">
    <property type="entry name" value="PTS_EIIA_2"/>
    <property type="match status" value="1"/>
</dbReference>
<dbReference type="InterPro" id="IPR011608">
    <property type="entry name" value="PRD"/>
</dbReference>
<evidence type="ECO:0000259" key="6">
    <source>
        <dbReference type="PROSITE" id="PS51094"/>
    </source>
</evidence>
<dbReference type="PATRIC" id="fig|1679170.3.peg.1056"/>
<evidence type="ECO:0000256" key="2">
    <source>
        <dbReference type="ARBA" id="ARBA00022737"/>
    </source>
</evidence>
<dbReference type="InterPro" id="IPR002178">
    <property type="entry name" value="PTS_EIIA_type-2_dom"/>
</dbReference>
<feature type="domain" description="PTS EIIB type-2" evidence="7">
    <location>
        <begin position="408"/>
        <end position="498"/>
    </location>
</feature>
<dbReference type="InterPro" id="IPR003501">
    <property type="entry name" value="PTS_EIIB_2/3"/>
</dbReference>
<name>A0A0K9GQL3_9BACI</name>
<dbReference type="PROSITE" id="PS51372">
    <property type="entry name" value="PRD_2"/>
    <property type="match status" value="2"/>
</dbReference>
<dbReference type="Gene3D" id="1.10.1790.10">
    <property type="entry name" value="PRD domain"/>
    <property type="match status" value="2"/>
</dbReference>
<keyword evidence="2" id="KW-0677">Repeat</keyword>
<dbReference type="PROSITE" id="PS51099">
    <property type="entry name" value="PTS_EIIB_TYPE_2"/>
    <property type="match status" value="1"/>
</dbReference>
<gene>
    <name evidence="9" type="ORF">AC625_04970</name>
</gene>
<dbReference type="Pfam" id="PF08279">
    <property type="entry name" value="HTH_11"/>
    <property type="match status" value="1"/>
</dbReference>
<dbReference type="EMBL" id="LFZW01000001">
    <property type="protein sequence ID" value="KMY48933.1"/>
    <property type="molecule type" value="Genomic_DNA"/>
</dbReference>
<evidence type="ECO:0000256" key="4">
    <source>
        <dbReference type="ARBA" id="ARBA00023159"/>
    </source>
</evidence>
<dbReference type="PROSITE" id="PS51094">
    <property type="entry name" value="PTS_EIIA_TYPE_2"/>
    <property type="match status" value="1"/>
</dbReference>
<dbReference type="Pfam" id="PF02302">
    <property type="entry name" value="PTS_IIB"/>
    <property type="match status" value="1"/>
</dbReference>
<evidence type="ECO:0000256" key="1">
    <source>
        <dbReference type="ARBA" id="ARBA00022679"/>
    </source>
</evidence>
<dbReference type="InterPro" id="IPR016152">
    <property type="entry name" value="PTrfase/Anion_transptr"/>
</dbReference>
<dbReference type="SUPFAM" id="SSF55804">
    <property type="entry name" value="Phoshotransferase/anion transport protein"/>
    <property type="match status" value="1"/>
</dbReference>
<dbReference type="SUPFAM" id="SSF63520">
    <property type="entry name" value="PTS-regulatory domain, PRD"/>
    <property type="match status" value="2"/>
</dbReference>
<reference evidence="10" key="1">
    <citation type="submission" date="2015-07" db="EMBL/GenBank/DDBJ databases">
        <title>Genome sequencing project for genomic taxonomy and phylogenomics of Bacillus-like bacteria.</title>
        <authorList>
            <person name="Liu B."/>
            <person name="Wang J."/>
            <person name="Zhu Y."/>
            <person name="Liu G."/>
            <person name="Chen Q."/>
            <person name="Chen Z."/>
            <person name="Lan J."/>
            <person name="Che J."/>
            <person name="Ge C."/>
            <person name="Shi H."/>
            <person name="Pan Z."/>
            <person name="Liu X."/>
        </authorList>
    </citation>
    <scope>NUCLEOTIDE SEQUENCE [LARGE SCALE GENOMIC DNA]</scope>
    <source>
        <strain evidence="10">FJAT-27997</strain>
    </source>
</reference>
<dbReference type="GO" id="GO:0009401">
    <property type="term" value="P:phosphoenolpyruvate-dependent sugar phosphotransferase system"/>
    <property type="evidence" value="ECO:0007669"/>
    <property type="project" value="InterPro"/>
</dbReference>
<evidence type="ECO:0000256" key="3">
    <source>
        <dbReference type="ARBA" id="ARBA00023015"/>
    </source>
</evidence>
<dbReference type="PANTHER" id="PTHR30185">
    <property type="entry name" value="CRYPTIC BETA-GLUCOSIDE BGL OPERON ANTITERMINATOR"/>
    <property type="match status" value="1"/>
</dbReference>
<feature type="domain" description="PTS EIIA type-2" evidence="6">
    <location>
        <begin position="537"/>
        <end position="684"/>
    </location>
</feature>
<evidence type="ECO:0000259" key="8">
    <source>
        <dbReference type="PROSITE" id="PS51372"/>
    </source>
</evidence>
<dbReference type="RefSeq" id="WP_049680266.1">
    <property type="nucleotide sequence ID" value="NZ_LFZW01000001.1"/>
</dbReference>
<organism evidence="9 10">
    <name type="scientific">Peribacillus loiseleuriae</name>
    <dbReference type="NCBI Taxonomy" id="1679170"/>
    <lineage>
        <taxon>Bacteria</taxon>
        <taxon>Bacillati</taxon>
        <taxon>Bacillota</taxon>
        <taxon>Bacilli</taxon>
        <taxon>Bacillales</taxon>
        <taxon>Bacillaceae</taxon>
        <taxon>Peribacillus</taxon>
    </lineage>
</organism>
<dbReference type="InterPro" id="IPR050661">
    <property type="entry name" value="BglG_antiterminators"/>
</dbReference>
<protein>
    <submittedName>
        <fullName evidence="9">Sugar transporter</fullName>
    </submittedName>
</protein>
<dbReference type="SUPFAM" id="SSF52794">
    <property type="entry name" value="PTS system IIB component-like"/>
    <property type="match status" value="1"/>
</dbReference>
<dbReference type="GO" id="GO:0008982">
    <property type="term" value="F:protein-N(PI)-phosphohistidine-sugar phosphotransferase activity"/>
    <property type="evidence" value="ECO:0007669"/>
    <property type="project" value="InterPro"/>
</dbReference>
<dbReference type="OrthoDB" id="9776005at2"/>
<keyword evidence="4" id="KW-0010">Activator</keyword>
<keyword evidence="5" id="KW-0804">Transcription</keyword>
<proteinExistence type="predicted"/>
<dbReference type="InterPro" id="IPR013196">
    <property type="entry name" value="HTH_11"/>
</dbReference>
<dbReference type="InterPro" id="IPR036388">
    <property type="entry name" value="WH-like_DNA-bd_sf"/>
</dbReference>
<evidence type="ECO:0000313" key="9">
    <source>
        <dbReference type="EMBL" id="KMY48933.1"/>
    </source>
</evidence>
<feature type="domain" description="PRD" evidence="8">
    <location>
        <begin position="193"/>
        <end position="296"/>
    </location>
</feature>
<dbReference type="InterPro" id="IPR013011">
    <property type="entry name" value="PTS_EIIB_2"/>
</dbReference>
<dbReference type="Pfam" id="PF00874">
    <property type="entry name" value="PRD"/>
    <property type="match status" value="2"/>
</dbReference>
<dbReference type="Pfam" id="PF05043">
    <property type="entry name" value="Mga"/>
    <property type="match status" value="1"/>
</dbReference>
<dbReference type="PANTHER" id="PTHR30185:SF18">
    <property type="entry name" value="TRANSCRIPTIONAL REGULATOR MTLR"/>
    <property type="match status" value="1"/>
</dbReference>
<dbReference type="InterPro" id="IPR007737">
    <property type="entry name" value="Mga_HTH"/>
</dbReference>
<accession>A0A0K9GQL3</accession>
<evidence type="ECO:0000313" key="10">
    <source>
        <dbReference type="Proteomes" id="UP000037146"/>
    </source>
</evidence>
<keyword evidence="1" id="KW-0808">Transferase</keyword>
<keyword evidence="9" id="KW-0762">Sugar transport</keyword>
<sequence>MFITSREKAIIELIIKTSGKHTAFSIANYLNVSVRTIHRDLNAIEKILQSFELDLVRNADKGLKIEGKNEQIFRLVQYLLGIHPIDETPEEKKLQLLIALLQEESYKIQSLAASLGVSITTLTTYLDELTDWLTHSNVQVTRKRGVGVELFGTEANKRKALANNFLLYFNEELIENLFLLENGKFSKKMVLYYFLPEYFLTIDRLVIATLNRLQPRLADGDYIGLIVHMCITMQRTESGFLLEEYEDYSHELTEEYNLIVKICKAIEETYSVAFTKADMIYLAVILKGSKLQAADTVPYDSVILSQKVKNFIRNVSSKLHVDLTMDFSLYQGLLAHMEPALFRLKQQMGLFNPLKEEIKQKYPVLFMAVQTSVENEFVEIDYFPEDEIAFIVLHFGSALVMREEGISIKALIVCPTGIGTSKMLASRVKKEISEIGSIEISSIKDLQKHGNFENFDVIISTVRLPFINKDNILVSPLLTEENILTIRRFLRNNIENLTKNKHYKKSAQIESSSSRVAKGGIREILQELKDVQESIQAVLDHFRVYRKPHLKSHEQVIKEMVWIAEEEKLLTHANEVIELLMDRERKGGLGIPNTGMGLFHCRSEKVHELIFQISHLEEPCLIKGMDGKDMYMKNVLLMLAPEELSVNKQEIVSLISTSLIENNESIMTFSSSNEGMIRAKLEAVFLDYLHTNLIRE</sequence>
<dbReference type="Gene3D" id="3.40.50.2300">
    <property type="match status" value="1"/>
</dbReference>